<dbReference type="PIRSF" id="PIRSF015244">
    <property type="entry name" value="UCP015244"/>
    <property type="match status" value="1"/>
</dbReference>
<reference evidence="4 5" key="1">
    <citation type="submission" date="2016-10" db="EMBL/GenBank/DDBJ databases">
        <authorList>
            <person name="de Groot N.N."/>
        </authorList>
    </citation>
    <scope>NUCLEOTIDE SEQUENCE [LARGE SCALE GENOMIC DNA]</scope>
    <source>
        <strain evidence="4 5">TC2-24</strain>
    </source>
</reference>
<organism evidence="4 5">
    <name type="scientific">Prevotella aff. ruminicola Tc2-24</name>
    <dbReference type="NCBI Taxonomy" id="81582"/>
    <lineage>
        <taxon>Bacteria</taxon>
        <taxon>Pseudomonadati</taxon>
        <taxon>Bacteroidota</taxon>
        <taxon>Bacteroidia</taxon>
        <taxon>Bacteroidales</taxon>
        <taxon>Prevotellaceae</taxon>
        <taxon>Prevotella</taxon>
    </lineage>
</organism>
<evidence type="ECO:0000259" key="2">
    <source>
        <dbReference type="Pfam" id="PF16221"/>
    </source>
</evidence>
<keyword evidence="4" id="KW-0031">Aminopeptidase</keyword>
<dbReference type="InterPro" id="IPR012353">
    <property type="entry name" value="UCP015244"/>
</dbReference>
<dbReference type="Gene3D" id="3.50.30.90">
    <property type="match status" value="1"/>
</dbReference>
<dbReference type="GO" id="GO:0004177">
    <property type="term" value="F:aminopeptidase activity"/>
    <property type="evidence" value="ECO:0007669"/>
    <property type="project" value="UniProtKB-KW"/>
</dbReference>
<gene>
    <name evidence="4" type="ORF">SAMN04487850_2124</name>
</gene>
<sequence length="425" mass="48831">MNVGQRMYDMAVRLFPICRSITGDGFRRSLEIIRETVPGISVSEVPSGTQVFDWTVPREWNIRGGWIRNMKGDTIIDFKDCNLHVLGYSVPVHKTVSREELLVHVYTQPEQPDWIPYVTSYYKERWGFCMSENQKRMLTDEKYEVCIDSTLEDGSLTYGELILPGETDDEIFFSTYLCHPSMANNELSGPCVQTELIRYVESLPRRKYTYRFVFIPETIGSITYLSRNLSVMQQHVKAGFVLSCVGDDRTYSMVSTKYEDTLADRVLRNVLQFHAPAYQRYSFIQRGSDERQYGSAGVDLPVCAFCRSKYSEYPEYHTSADDLSLISPKGLQGAYEVMVKVINALEHNAYYRMTCPCEPQLGKRGLYPTISQKGSYDAVRSMQHFIAYADGRNDLIGMSDILQIPVDHLIPIKEELLKHQLLTDK</sequence>
<evidence type="ECO:0000313" key="5">
    <source>
        <dbReference type="Proteomes" id="UP000199373"/>
    </source>
</evidence>
<dbReference type="Gene3D" id="1.10.10.10">
    <property type="entry name" value="Winged helix-like DNA-binding domain superfamily/Winged helix DNA-binding domain"/>
    <property type="match status" value="1"/>
</dbReference>
<evidence type="ECO:0000313" key="4">
    <source>
        <dbReference type="EMBL" id="SEW20498.1"/>
    </source>
</evidence>
<keyword evidence="4" id="KW-0378">Hydrolase</keyword>
<proteinExistence type="predicted"/>
<dbReference type="InterPro" id="IPR032622">
    <property type="entry name" value="UCP01524_HTH"/>
</dbReference>
<dbReference type="Proteomes" id="UP000199373">
    <property type="component" value="Unassembled WGS sequence"/>
</dbReference>
<protein>
    <submittedName>
        <fullName evidence="4">Aminopeptidase-like domain-containing protein</fullName>
    </submittedName>
</protein>
<name>A0A1I0Q0U6_9BACT</name>
<dbReference type="AlphaFoldDB" id="A0A1I0Q0U6"/>
<dbReference type="InterPro" id="IPR032589">
    <property type="entry name" value="DUF4910"/>
</dbReference>
<dbReference type="Pfam" id="PF16254">
    <property type="entry name" value="DUF4910"/>
    <property type="match status" value="1"/>
</dbReference>
<accession>A0A1I0Q0U6</accession>
<dbReference type="Pfam" id="PF16221">
    <property type="entry name" value="HTH_47"/>
    <property type="match status" value="1"/>
</dbReference>
<dbReference type="EMBL" id="FOIQ01000005">
    <property type="protein sequence ID" value="SEW20498.1"/>
    <property type="molecule type" value="Genomic_DNA"/>
</dbReference>
<keyword evidence="5" id="KW-1185">Reference proteome</keyword>
<evidence type="ECO:0000259" key="3">
    <source>
        <dbReference type="Pfam" id="PF16254"/>
    </source>
</evidence>
<dbReference type="InterPro" id="IPR032610">
    <property type="entry name" value="DUF2172"/>
</dbReference>
<feature type="domain" description="DUF4910" evidence="3">
    <location>
        <begin position="8"/>
        <end position="348"/>
    </location>
</feature>
<dbReference type="SUPFAM" id="SSF53187">
    <property type="entry name" value="Zn-dependent exopeptidases"/>
    <property type="match status" value="1"/>
</dbReference>
<dbReference type="Gene3D" id="3.40.630.10">
    <property type="entry name" value="Zn peptidases"/>
    <property type="match status" value="1"/>
</dbReference>
<dbReference type="Pfam" id="PF09940">
    <property type="entry name" value="DUF2172"/>
    <property type="match status" value="1"/>
</dbReference>
<evidence type="ECO:0000259" key="1">
    <source>
        <dbReference type="Pfam" id="PF09940"/>
    </source>
</evidence>
<keyword evidence="4" id="KW-0645">Protease</keyword>
<feature type="domain" description="UCP01524 winged helix-turn-helix" evidence="2">
    <location>
        <begin position="351"/>
        <end position="423"/>
    </location>
</feature>
<dbReference type="InterPro" id="IPR036388">
    <property type="entry name" value="WH-like_DNA-bd_sf"/>
</dbReference>
<feature type="domain" description="DUF2172" evidence="1">
    <location>
        <begin position="59"/>
        <end position="150"/>
    </location>
</feature>